<proteinExistence type="predicted"/>
<gene>
    <name evidence="4" type="ORF">ACH4F9_07525</name>
</gene>
<evidence type="ECO:0000313" key="5">
    <source>
        <dbReference type="Proteomes" id="UP001610818"/>
    </source>
</evidence>
<organism evidence="4 5">
    <name type="scientific">Streptomyces longisporoflavus</name>
    <dbReference type="NCBI Taxonomy" id="28044"/>
    <lineage>
        <taxon>Bacteria</taxon>
        <taxon>Bacillati</taxon>
        <taxon>Actinomycetota</taxon>
        <taxon>Actinomycetes</taxon>
        <taxon>Kitasatosporales</taxon>
        <taxon>Streptomycetaceae</taxon>
        <taxon>Streptomyces</taxon>
    </lineage>
</organism>
<evidence type="ECO:0000256" key="2">
    <source>
        <dbReference type="SAM" id="Coils"/>
    </source>
</evidence>
<evidence type="ECO:0000256" key="1">
    <source>
        <dbReference type="ARBA" id="ARBA00023172"/>
    </source>
</evidence>
<dbReference type="Proteomes" id="UP001610818">
    <property type="component" value="Unassembled WGS sequence"/>
</dbReference>
<keyword evidence="5" id="KW-1185">Reference proteome</keyword>
<dbReference type="Gene3D" id="1.10.443.10">
    <property type="entry name" value="Intergrase catalytic core"/>
    <property type="match status" value="1"/>
</dbReference>
<name>A0ABW7QKN8_9ACTN</name>
<dbReference type="InterPro" id="IPR002104">
    <property type="entry name" value="Integrase_catalytic"/>
</dbReference>
<protein>
    <submittedName>
        <fullName evidence="4">Tyrosine-type recombinase/integrase</fullName>
    </submittedName>
</protein>
<dbReference type="Pfam" id="PF00589">
    <property type="entry name" value="Phage_integrase"/>
    <property type="match status" value="1"/>
</dbReference>
<dbReference type="EMBL" id="JBIRGQ010000001">
    <property type="protein sequence ID" value="MFH8544839.1"/>
    <property type="molecule type" value="Genomic_DNA"/>
</dbReference>
<dbReference type="CDD" id="cd00397">
    <property type="entry name" value="DNA_BRE_C"/>
    <property type="match status" value="1"/>
</dbReference>
<dbReference type="RefSeq" id="WP_397709044.1">
    <property type="nucleotide sequence ID" value="NZ_JBIRGN010000001.1"/>
</dbReference>
<dbReference type="SUPFAM" id="SSF56349">
    <property type="entry name" value="DNA breaking-rejoining enzymes"/>
    <property type="match status" value="1"/>
</dbReference>
<accession>A0ABW7QKN8</accession>
<evidence type="ECO:0000313" key="4">
    <source>
        <dbReference type="EMBL" id="MFH8544839.1"/>
    </source>
</evidence>
<evidence type="ECO:0000259" key="3">
    <source>
        <dbReference type="PROSITE" id="PS51898"/>
    </source>
</evidence>
<comment type="caution">
    <text evidence="4">The sequence shown here is derived from an EMBL/GenBank/DDBJ whole genome shotgun (WGS) entry which is preliminary data.</text>
</comment>
<feature type="coiled-coil region" evidence="2">
    <location>
        <begin position="353"/>
        <end position="380"/>
    </location>
</feature>
<keyword evidence="1" id="KW-0233">DNA recombination</keyword>
<reference evidence="4 5" key="1">
    <citation type="submission" date="2024-10" db="EMBL/GenBank/DDBJ databases">
        <title>The Natural Products Discovery Center: Release of the First 8490 Sequenced Strains for Exploring Actinobacteria Biosynthetic Diversity.</title>
        <authorList>
            <person name="Kalkreuter E."/>
            <person name="Kautsar S.A."/>
            <person name="Yang D."/>
            <person name="Bader C.D."/>
            <person name="Teijaro C.N."/>
            <person name="Fluegel L."/>
            <person name="Davis C.M."/>
            <person name="Simpson J.R."/>
            <person name="Lauterbach L."/>
            <person name="Steele A.D."/>
            <person name="Gui C."/>
            <person name="Meng S."/>
            <person name="Li G."/>
            <person name="Viehrig K."/>
            <person name="Ye F."/>
            <person name="Su P."/>
            <person name="Kiefer A.F."/>
            <person name="Nichols A."/>
            <person name="Cepeda A.J."/>
            <person name="Yan W."/>
            <person name="Fan B."/>
            <person name="Jiang Y."/>
            <person name="Adhikari A."/>
            <person name="Zheng C.-J."/>
            <person name="Schuster L."/>
            <person name="Cowan T.M."/>
            <person name="Smanski M.J."/>
            <person name="Chevrette M.G."/>
            <person name="De Carvalho L.P.S."/>
            <person name="Shen B."/>
        </authorList>
    </citation>
    <scope>NUCLEOTIDE SEQUENCE [LARGE SCALE GENOMIC DNA]</scope>
    <source>
        <strain evidence="4 5">NPDC017990</strain>
    </source>
</reference>
<keyword evidence="2" id="KW-0175">Coiled coil</keyword>
<sequence length="405" mass="45211">MPEVFGDATPPRSIRKTPVCHMQVSELCQSLVDFRHASARRRGVGARLGTRPAARDETGNLGLLEERAFWAWATIEFLQHTGVRIEEMLEASHHALIQYKLPTSGEVVPLLQVAPSKTDEERLLLVSPELADVLSTIIARVRDPRTGAIPMLPNYDVAEKIWNPPMPLLFQWTYGGQRTPVSRQLIRNGLNEVLERTGLTDSAGQPLDFAPHDFRRIFITDAIRSGLPPHIAQVLAGHSDINTTMGYNAIYPADAIEAHRAFIARRRSLRPSEEYRTPTIEEWDAFLAHFEKRKVSIGTCARAFWTPCIHEHACVRCSLLRPDPAQRARLAEIRDNLIARVIEAETEGWLGEVEGLQISLAGAEEKLSQLDVQISRQQESVDLGIPTFREIVAPTTAAATLPEPS</sequence>
<feature type="domain" description="Tyr recombinase" evidence="3">
    <location>
        <begin position="50"/>
        <end position="260"/>
    </location>
</feature>
<dbReference type="InterPro" id="IPR013762">
    <property type="entry name" value="Integrase-like_cat_sf"/>
</dbReference>
<dbReference type="InterPro" id="IPR011010">
    <property type="entry name" value="DNA_brk_join_enz"/>
</dbReference>
<dbReference type="PROSITE" id="PS51898">
    <property type="entry name" value="TYR_RECOMBINASE"/>
    <property type="match status" value="1"/>
</dbReference>